<dbReference type="InterPro" id="IPR008920">
    <property type="entry name" value="TF_FadR/GntR_C"/>
</dbReference>
<dbReference type="AlphaFoldDB" id="A0A9X2HDJ2"/>
<name>A0A9X2HDJ2_9MICC</name>
<dbReference type="Pfam" id="PF07729">
    <property type="entry name" value="FCD"/>
    <property type="match status" value="1"/>
</dbReference>
<accession>A0A9X2HDJ2</accession>
<feature type="domain" description="GntR C-terminal" evidence="4">
    <location>
        <begin position="30"/>
        <end position="154"/>
    </location>
</feature>
<protein>
    <submittedName>
        <fullName evidence="5">GntR family transcriptional regulator</fullName>
    </submittedName>
</protein>
<reference evidence="5" key="1">
    <citation type="submission" date="2022-06" db="EMBL/GenBank/DDBJ databases">
        <title>Rothia sp. isolated from sandalwood seedling.</title>
        <authorList>
            <person name="Tuikhar N."/>
            <person name="Kirdat K."/>
            <person name="Thorat V."/>
            <person name="Swetha P."/>
            <person name="Padma S."/>
            <person name="Sundararaj R."/>
            <person name="Yadav A."/>
        </authorList>
    </citation>
    <scope>NUCLEOTIDE SEQUENCE</scope>
    <source>
        <strain evidence="5">AR01</strain>
    </source>
</reference>
<keyword evidence="1" id="KW-0805">Transcription regulation</keyword>
<dbReference type="EMBL" id="JANAFB010000006">
    <property type="protein sequence ID" value="MCP3425209.1"/>
    <property type="molecule type" value="Genomic_DNA"/>
</dbReference>
<dbReference type="SMART" id="SM00895">
    <property type="entry name" value="FCD"/>
    <property type="match status" value="1"/>
</dbReference>
<proteinExistence type="predicted"/>
<keyword evidence="6" id="KW-1185">Reference proteome</keyword>
<evidence type="ECO:0000256" key="1">
    <source>
        <dbReference type="ARBA" id="ARBA00023015"/>
    </source>
</evidence>
<evidence type="ECO:0000256" key="2">
    <source>
        <dbReference type="ARBA" id="ARBA00023125"/>
    </source>
</evidence>
<dbReference type="PANTHER" id="PTHR43537:SF45">
    <property type="entry name" value="GNTR FAMILY REGULATORY PROTEIN"/>
    <property type="match status" value="1"/>
</dbReference>
<keyword evidence="3" id="KW-0804">Transcription</keyword>
<comment type="caution">
    <text evidence="5">The sequence shown here is derived from an EMBL/GenBank/DDBJ whole genome shotgun (WGS) entry which is preliminary data.</text>
</comment>
<evidence type="ECO:0000259" key="4">
    <source>
        <dbReference type="SMART" id="SM00895"/>
    </source>
</evidence>
<evidence type="ECO:0000313" key="6">
    <source>
        <dbReference type="Proteomes" id="UP001139502"/>
    </source>
</evidence>
<dbReference type="PANTHER" id="PTHR43537">
    <property type="entry name" value="TRANSCRIPTIONAL REGULATOR, GNTR FAMILY"/>
    <property type="match status" value="1"/>
</dbReference>
<evidence type="ECO:0000256" key="3">
    <source>
        <dbReference type="ARBA" id="ARBA00023163"/>
    </source>
</evidence>
<dbReference type="InterPro" id="IPR011711">
    <property type="entry name" value="GntR_C"/>
</dbReference>
<gene>
    <name evidence="5" type="ORF">NBM05_04000</name>
</gene>
<sequence length="170" mass="19139">MLDLSKEGLVEMVRNKGFRVTEVNEQYLDEITQLRLLIEPPVVRDGVDSIPNEDFPILRQAAQEIVDQATAHDLVEYTEADKRFHLLLLGYAGNRRILKLVEELRDQARLVGLSALADRGELAESAREHLAIVDAAENRDAVLVHQLMIGHIEQTRSVWAGRPPVYSAHG</sequence>
<evidence type="ECO:0000313" key="5">
    <source>
        <dbReference type="EMBL" id="MCP3425209.1"/>
    </source>
</evidence>
<dbReference type="Proteomes" id="UP001139502">
    <property type="component" value="Unassembled WGS sequence"/>
</dbReference>
<keyword evidence="2" id="KW-0238">DNA-binding</keyword>
<dbReference type="SUPFAM" id="SSF48008">
    <property type="entry name" value="GntR ligand-binding domain-like"/>
    <property type="match status" value="1"/>
</dbReference>
<dbReference type="Gene3D" id="1.20.120.530">
    <property type="entry name" value="GntR ligand-binding domain-like"/>
    <property type="match status" value="1"/>
</dbReference>
<dbReference type="GO" id="GO:0003677">
    <property type="term" value="F:DNA binding"/>
    <property type="evidence" value="ECO:0007669"/>
    <property type="project" value="UniProtKB-KW"/>
</dbReference>
<organism evidence="5 6">
    <name type="scientific">Rothia santali</name>
    <dbReference type="NCBI Taxonomy" id="2949643"/>
    <lineage>
        <taxon>Bacteria</taxon>
        <taxon>Bacillati</taxon>
        <taxon>Actinomycetota</taxon>
        <taxon>Actinomycetes</taxon>
        <taxon>Micrococcales</taxon>
        <taxon>Micrococcaceae</taxon>
        <taxon>Rothia</taxon>
    </lineage>
</organism>